<dbReference type="EMBL" id="JOWA01000094">
    <property type="protein sequence ID" value="KEZ43322.1"/>
    <property type="molecule type" value="Genomic_DNA"/>
</dbReference>
<name>A0A084G7L0_PSEDA</name>
<protein>
    <recommendedName>
        <fullName evidence="4">Fungal N-terminal domain-containing protein</fullName>
    </recommendedName>
</protein>
<reference evidence="2 3" key="1">
    <citation type="journal article" date="2014" name="Genome Announc.">
        <title>Draft genome sequence of the pathogenic fungus Scedosporium apiospermum.</title>
        <authorList>
            <person name="Vandeputte P."/>
            <person name="Ghamrawi S."/>
            <person name="Rechenmann M."/>
            <person name="Iltis A."/>
            <person name="Giraud S."/>
            <person name="Fleury M."/>
            <person name="Thornton C."/>
            <person name="Delhaes L."/>
            <person name="Meyer W."/>
            <person name="Papon N."/>
            <person name="Bouchara J.P."/>
        </authorList>
    </citation>
    <scope>NUCLEOTIDE SEQUENCE [LARGE SCALE GENOMIC DNA]</scope>
    <source>
        <strain evidence="2 3">IHEM 14462</strain>
    </source>
</reference>
<feature type="region of interest" description="Disordered" evidence="1">
    <location>
        <begin position="291"/>
        <end position="331"/>
    </location>
</feature>
<dbReference type="Proteomes" id="UP000028545">
    <property type="component" value="Unassembled WGS sequence"/>
</dbReference>
<gene>
    <name evidence="2" type="ORF">SAPIO_CDS4768</name>
</gene>
<evidence type="ECO:0008006" key="4">
    <source>
        <dbReference type="Google" id="ProtNLM"/>
    </source>
</evidence>
<dbReference type="OMA" id="HETTRAI"/>
<proteinExistence type="predicted"/>
<dbReference type="RefSeq" id="XP_016643121.1">
    <property type="nucleotide sequence ID" value="XM_016787242.1"/>
</dbReference>
<evidence type="ECO:0000313" key="3">
    <source>
        <dbReference type="Proteomes" id="UP000028545"/>
    </source>
</evidence>
<dbReference type="KEGG" id="sapo:SAPIO_CDS4768"/>
<dbReference type="OrthoDB" id="5086500at2759"/>
<organism evidence="2 3">
    <name type="scientific">Pseudallescheria apiosperma</name>
    <name type="common">Scedosporium apiospermum</name>
    <dbReference type="NCBI Taxonomy" id="563466"/>
    <lineage>
        <taxon>Eukaryota</taxon>
        <taxon>Fungi</taxon>
        <taxon>Dikarya</taxon>
        <taxon>Ascomycota</taxon>
        <taxon>Pezizomycotina</taxon>
        <taxon>Sordariomycetes</taxon>
        <taxon>Hypocreomycetidae</taxon>
        <taxon>Microascales</taxon>
        <taxon>Microascaceae</taxon>
        <taxon>Scedosporium</taxon>
    </lineage>
</organism>
<dbReference type="VEuPathDB" id="FungiDB:SAPIO_CDS4768"/>
<dbReference type="HOGENOM" id="CLU_858010_0_0_1"/>
<evidence type="ECO:0000256" key="1">
    <source>
        <dbReference type="SAM" id="MobiDB-lite"/>
    </source>
</evidence>
<sequence>MTGLETLAAVSSIFQVISFGRETISLCKKIYRTGSGVDSELAENAAFLGHLSSQIYQLEDTTKATSRTKDDQSLDDILKKCQTSSRDLQEEVGFITGHAKNGSLASTLKVAAKTTWRKRRLDRVERQLGDIQRLVEAGLLVRICSNRVDLGQQQLDALDADLRSFLLKYQAGERTVTGLISTESLRTRHHISSEVSRLEGSLNLHTAETRNSAKDVKKHVSQTASATMETFTEVLHNLHLDDKRQENRERFLKSLKFPGMNERRQQIPESFPRTFRWVFGDEALGDGALGEDVKIDDDWESGTDWGSDVSVYSDIDEESDDSGGKSSSGSAFKLCTVSENRSAFL</sequence>
<keyword evidence="3" id="KW-1185">Reference proteome</keyword>
<evidence type="ECO:0000313" key="2">
    <source>
        <dbReference type="EMBL" id="KEZ43322.1"/>
    </source>
</evidence>
<dbReference type="AlphaFoldDB" id="A0A084G7L0"/>
<comment type="caution">
    <text evidence="2">The sequence shown here is derived from an EMBL/GenBank/DDBJ whole genome shotgun (WGS) entry which is preliminary data.</text>
</comment>
<accession>A0A084G7L0</accession>
<dbReference type="GeneID" id="27723840"/>